<evidence type="ECO:0000256" key="3">
    <source>
        <dbReference type="ARBA" id="ARBA00022576"/>
    </source>
</evidence>
<dbReference type="InterPro" id="IPR015424">
    <property type="entry name" value="PyrdxlP-dep_Trfase"/>
</dbReference>
<dbReference type="AlphaFoldDB" id="A0A1R3HSW4"/>
<dbReference type="GO" id="GO:0008483">
    <property type="term" value="F:transaminase activity"/>
    <property type="evidence" value="ECO:0007669"/>
    <property type="project" value="UniProtKB-KW"/>
</dbReference>
<dbReference type="EMBL" id="AWWV01011206">
    <property type="protein sequence ID" value="OMO73453.1"/>
    <property type="molecule type" value="Genomic_DNA"/>
</dbReference>
<dbReference type="InterPro" id="IPR050478">
    <property type="entry name" value="Ethylene_sulfur-biosynth"/>
</dbReference>
<dbReference type="Pfam" id="PF04863">
    <property type="entry name" value="EGF_alliinase"/>
    <property type="match status" value="1"/>
</dbReference>
<dbReference type="CDD" id="cd00609">
    <property type="entry name" value="AAT_like"/>
    <property type="match status" value="1"/>
</dbReference>
<evidence type="ECO:0000256" key="5">
    <source>
        <dbReference type="SAM" id="Phobius"/>
    </source>
</evidence>
<dbReference type="InterPro" id="IPR015421">
    <property type="entry name" value="PyrdxlP-dep_Trfase_major"/>
</dbReference>
<evidence type="ECO:0000259" key="6">
    <source>
        <dbReference type="Pfam" id="PF04863"/>
    </source>
</evidence>
<sequence>MVKSSSFNSKYAAICLVSSVILNLFLVLNTYVGVKWNLSWTSRAAADAEAVAALFCSGHGRAYLDGLVGDGNGEPVCECNICYSGSDCSHFIPDCIANADSGDPLFLEPFWLQHAATSAVVVAGWHRLSYSYNYDGDISKELERLIRKLHAIVGNAVTENRYIIFGAGSTQVLSAAAYALSPENTSSPAGVVASVPYYALYKQQVEYFNLAKFKFEGDAHKWMNKSDGSTYMIEYVTAPNNPDGRLNKPLLQGTNVKTVYDRAYYWPHFTPIPAPADEDLMVFTLSKLTGHAGSRFGWAVVKDETVFNKMMHHMEVNSIGVSRDAQLRAFQLLKAALRGEGRELFDFGYQTMKTRWESLSSIISLSKRFSVQKINPEYCTFCNNVREFSPAYAWVKCEREEDKDCYAVLQAAKITGRQGYRFGAEDRYVRLSLVRNQDDFDMLIERLNELVSEEDGAKIM</sequence>
<dbReference type="GO" id="GO:0006520">
    <property type="term" value="P:amino acid metabolic process"/>
    <property type="evidence" value="ECO:0007669"/>
    <property type="project" value="TreeGrafter"/>
</dbReference>
<dbReference type="Gene3D" id="2.10.25.30">
    <property type="entry name" value="EGF-like, alliinase"/>
    <property type="match status" value="1"/>
</dbReference>
<dbReference type="InterPro" id="IPR006947">
    <property type="entry name" value="EGF_alliinase"/>
</dbReference>
<evidence type="ECO:0000259" key="7">
    <source>
        <dbReference type="Pfam" id="PF04864"/>
    </source>
</evidence>
<keyword evidence="3" id="KW-0032">Aminotransferase</keyword>
<dbReference type="Gramene" id="OMO73453">
    <property type="protein sequence ID" value="OMO73453"/>
    <property type="gene ID" value="CCACVL1_17247"/>
</dbReference>
<dbReference type="SUPFAM" id="SSF53383">
    <property type="entry name" value="PLP-dependent transferases"/>
    <property type="match status" value="1"/>
</dbReference>
<evidence type="ECO:0000313" key="9">
    <source>
        <dbReference type="Proteomes" id="UP000188268"/>
    </source>
</evidence>
<reference evidence="8 9" key="1">
    <citation type="submission" date="2013-09" db="EMBL/GenBank/DDBJ databases">
        <title>Corchorus capsularis genome sequencing.</title>
        <authorList>
            <person name="Alam M."/>
            <person name="Haque M.S."/>
            <person name="Islam M.S."/>
            <person name="Emdad E.M."/>
            <person name="Islam M.M."/>
            <person name="Ahmed B."/>
            <person name="Halim A."/>
            <person name="Hossen Q.M.M."/>
            <person name="Hossain M.Z."/>
            <person name="Ahmed R."/>
            <person name="Khan M.M."/>
            <person name="Islam R."/>
            <person name="Rashid M.M."/>
            <person name="Khan S.A."/>
            <person name="Rahman M.S."/>
            <person name="Alam M."/>
        </authorList>
    </citation>
    <scope>NUCLEOTIDE SEQUENCE [LARGE SCALE GENOMIC DNA]</scope>
    <source>
        <strain evidence="9">cv. CVL-1</strain>
        <tissue evidence="8">Whole seedling</tissue>
    </source>
</reference>
<feature type="domain" description="Alliinase EGF-like" evidence="6">
    <location>
        <begin position="39"/>
        <end position="95"/>
    </location>
</feature>
<gene>
    <name evidence="8" type="ORF">CCACVL1_17247</name>
</gene>
<proteinExistence type="inferred from homology"/>
<dbReference type="Pfam" id="PF04864">
    <property type="entry name" value="Alliinase_C"/>
    <property type="match status" value="1"/>
</dbReference>
<dbReference type="PANTHER" id="PTHR43795">
    <property type="entry name" value="BIFUNCTIONAL ASPARTATE AMINOTRANSFERASE AND GLUTAMATE/ASPARTATE-PREPHENATE AMINOTRANSFERASE-RELATED"/>
    <property type="match status" value="1"/>
</dbReference>
<dbReference type="PANTHER" id="PTHR43795:SF20">
    <property type="entry name" value="TRYPTOPHAN AMINOTRANSFERASE-RELATED PROTEIN 3"/>
    <property type="match status" value="1"/>
</dbReference>
<comment type="caution">
    <text evidence="8">The sequence shown here is derived from an EMBL/GenBank/DDBJ whole genome shotgun (WGS) entry which is preliminary data.</text>
</comment>
<dbReference type="Proteomes" id="UP000188268">
    <property type="component" value="Unassembled WGS sequence"/>
</dbReference>
<keyword evidence="4" id="KW-0663">Pyridoxal phosphate</keyword>
<dbReference type="OrthoDB" id="2020362at2759"/>
<evidence type="ECO:0000313" key="8">
    <source>
        <dbReference type="EMBL" id="OMO73453.1"/>
    </source>
</evidence>
<dbReference type="InterPro" id="IPR037029">
    <property type="entry name" value="Alliinase_N_sf"/>
</dbReference>
<accession>A0A1R3HSW4</accession>
<keyword evidence="3" id="KW-0808">Transferase</keyword>
<dbReference type="InterPro" id="IPR015422">
    <property type="entry name" value="PyrdxlP-dep_Trfase_small"/>
</dbReference>
<dbReference type="Gene3D" id="3.90.1150.10">
    <property type="entry name" value="Aspartate Aminotransferase, domain 1"/>
    <property type="match status" value="1"/>
</dbReference>
<protein>
    <submittedName>
        <fullName evidence="8">EGF-like, alliinase</fullName>
    </submittedName>
</protein>
<keyword evidence="9" id="KW-1185">Reference proteome</keyword>
<feature type="domain" description="Alliinase C-terminal" evidence="7">
    <location>
        <begin position="97"/>
        <end position="451"/>
    </location>
</feature>
<dbReference type="Gene3D" id="3.40.640.10">
    <property type="entry name" value="Type I PLP-dependent aspartate aminotransferase-like (Major domain)"/>
    <property type="match status" value="1"/>
</dbReference>
<comment type="cofactor">
    <cofactor evidence="1">
        <name>pyridoxal 5'-phosphate</name>
        <dbReference type="ChEBI" id="CHEBI:597326"/>
    </cofactor>
</comment>
<dbReference type="GO" id="GO:0016846">
    <property type="term" value="F:carbon-sulfur lyase activity"/>
    <property type="evidence" value="ECO:0007669"/>
    <property type="project" value="InterPro"/>
</dbReference>
<name>A0A1R3HSW4_COCAP</name>
<keyword evidence="5" id="KW-0472">Membrane</keyword>
<dbReference type="OMA" id="ERANDYV"/>
<evidence type="ECO:0000256" key="2">
    <source>
        <dbReference type="ARBA" id="ARBA00006312"/>
    </source>
</evidence>
<evidence type="ECO:0000256" key="4">
    <source>
        <dbReference type="ARBA" id="ARBA00022898"/>
    </source>
</evidence>
<evidence type="ECO:0000256" key="1">
    <source>
        <dbReference type="ARBA" id="ARBA00001933"/>
    </source>
</evidence>
<keyword evidence="5" id="KW-1133">Transmembrane helix</keyword>
<feature type="transmembrane region" description="Helical" evidence="5">
    <location>
        <begin position="12"/>
        <end position="34"/>
    </location>
</feature>
<comment type="similarity">
    <text evidence="2">Belongs to the alliinase family.</text>
</comment>
<keyword evidence="5" id="KW-0812">Transmembrane</keyword>
<dbReference type="InterPro" id="IPR006948">
    <property type="entry name" value="Alliinase_C"/>
</dbReference>
<organism evidence="8 9">
    <name type="scientific">Corchorus capsularis</name>
    <name type="common">Jute</name>
    <dbReference type="NCBI Taxonomy" id="210143"/>
    <lineage>
        <taxon>Eukaryota</taxon>
        <taxon>Viridiplantae</taxon>
        <taxon>Streptophyta</taxon>
        <taxon>Embryophyta</taxon>
        <taxon>Tracheophyta</taxon>
        <taxon>Spermatophyta</taxon>
        <taxon>Magnoliopsida</taxon>
        <taxon>eudicotyledons</taxon>
        <taxon>Gunneridae</taxon>
        <taxon>Pentapetalae</taxon>
        <taxon>rosids</taxon>
        <taxon>malvids</taxon>
        <taxon>Malvales</taxon>
        <taxon>Malvaceae</taxon>
        <taxon>Grewioideae</taxon>
        <taxon>Apeibeae</taxon>
        <taxon>Corchorus</taxon>
    </lineage>
</organism>
<dbReference type="STRING" id="210143.A0A1R3HSW4"/>